<gene>
    <name evidence="3" type="ORF">HNQ80_004042</name>
</gene>
<keyword evidence="4" id="KW-1185">Reference proteome</keyword>
<comment type="caution">
    <text evidence="3">The sequence shown here is derived from an EMBL/GenBank/DDBJ whole genome shotgun (WGS) entry which is preliminary data.</text>
</comment>
<sequence length="71" mass="8252">MENKVEEIRKLLGLNQEDLAKALKVSRQTISSIETGKYNPSLELAFAISDYFKKSIEEVFVYEGRRKNEKK</sequence>
<proteinExistence type="predicted"/>
<dbReference type="InterPro" id="IPR010982">
    <property type="entry name" value="Lambda_DNA-bd_dom_sf"/>
</dbReference>
<evidence type="ECO:0000256" key="1">
    <source>
        <dbReference type="ARBA" id="ARBA00023125"/>
    </source>
</evidence>
<protein>
    <submittedName>
        <fullName evidence="3">Putative transcriptional regulator</fullName>
    </submittedName>
</protein>
<dbReference type="PANTHER" id="PTHR46558">
    <property type="entry name" value="TRACRIPTIONAL REGULATORY PROTEIN-RELATED-RELATED"/>
    <property type="match status" value="1"/>
</dbReference>
<dbReference type="Gene3D" id="1.10.260.40">
    <property type="entry name" value="lambda repressor-like DNA-binding domains"/>
    <property type="match status" value="1"/>
</dbReference>
<accession>A0A841KW43</accession>
<dbReference type="Proteomes" id="UP000579281">
    <property type="component" value="Unassembled WGS sequence"/>
</dbReference>
<organism evidence="3 4">
    <name type="scientific">Anaerosolibacter carboniphilus</name>
    <dbReference type="NCBI Taxonomy" id="1417629"/>
    <lineage>
        <taxon>Bacteria</taxon>
        <taxon>Bacillati</taxon>
        <taxon>Bacillota</taxon>
        <taxon>Clostridia</taxon>
        <taxon>Peptostreptococcales</taxon>
        <taxon>Thermotaleaceae</taxon>
        <taxon>Anaerosolibacter</taxon>
    </lineage>
</organism>
<dbReference type="EMBL" id="JACHEN010000030">
    <property type="protein sequence ID" value="MBB6217906.1"/>
    <property type="molecule type" value="Genomic_DNA"/>
</dbReference>
<evidence type="ECO:0000313" key="4">
    <source>
        <dbReference type="Proteomes" id="UP000579281"/>
    </source>
</evidence>
<dbReference type="CDD" id="cd00093">
    <property type="entry name" value="HTH_XRE"/>
    <property type="match status" value="1"/>
</dbReference>
<dbReference type="InterPro" id="IPR001387">
    <property type="entry name" value="Cro/C1-type_HTH"/>
</dbReference>
<dbReference type="RefSeq" id="WP_184312412.1">
    <property type="nucleotide sequence ID" value="NZ_JACHEN010000030.1"/>
</dbReference>
<dbReference type="Pfam" id="PF01381">
    <property type="entry name" value="HTH_3"/>
    <property type="match status" value="1"/>
</dbReference>
<dbReference type="GO" id="GO:0003677">
    <property type="term" value="F:DNA binding"/>
    <property type="evidence" value="ECO:0007669"/>
    <property type="project" value="UniProtKB-KW"/>
</dbReference>
<dbReference type="AlphaFoldDB" id="A0A841KW43"/>
<reference evidence="3 4" key="1">
    <citation type="submission" date="2020-08" db="EMBL/GenBank/DDBJ databases">
        <title>Genomic Encyclopedia of Type Strains, Phase IV (KMG-IV): sequencing the most valuable type-strain genomes for metagenomic binning, comparative biology and taxonomic classification.</title>
        <authorList>
            <person name="Goeker M."/>
        </authorList>
    </citation>
    <scope>NUCLEOTIDE SEQUENCE [LARGE SCALE GENOMIC DNA]</scope>
    <source>
        <strain evidence="3 4">DSM 103526</strain>
    </source>
</reference>
<feature type="domain" description="HTH cro/C1-type" evidence="2">
    <location>
        <begin position="5"/>
        <end position="59"/>
    </location>
</feature>
<name>A0A841KW43_9FIRM</name>
<dbReference type="PANTHER" id="PTHR46558:SF4">
    <property type="entry name" value="DNA-BIDING PHAGE PROTEIN"/>
    <property type="match status" value="1"/>
</dbReference>
<dbReference type="SMART" id="SM00530">
    <property type="entry name" value="HTH_XRE"/>
    <property type="match status" value="1"/>
</dbReference>
<dbReference type="PROSITE" id="PS50943">
    <property type="entry name" value="HTH_CROC1"/>
    <property type="match status" value="1"/>
</dbReference>
<keyword evidence="1" id="KW-0238">DNA-binding</keyword>
<evidence type="ECO:0000313" key="3">
    <source>
        <dbReference type="EMBL" id="MBB6217906.1"/>
    </source>
</evidence>
<evidence type="ECO:0000259" key="2">
    <source>
        <dbReference type="PROSITE" id="PS50943"/>
    </source>
</evidence>
<dbReference type="SUPFAM" id="SSF47413">
    <property type="entry name" value="lambda repressor-like DNA-binding domains"/>
    <property type="match status" value="1"/>
</dbReference>